<evidence type="ECO:0000313" key="1">
    <source>
        <dbReference type="EMBL" id="KAK1413139.1"/>
    </source>
</evidence>
<dbReference type="AlphaFoldDB" id="A0AAD8JYC9"/>
<evidence type="ECO:0000313" key="2">
    <source>
        <dbReference type="Proteomes" id="UP001229421"/>
    </source>
</evidence>
<keyword evidence="2" id="KW-1185">Reference proteome</keyword>
<organism evidence="1 2">
    <name type="scientific">Tagetes erecta</name>
    <name type="common">African marigold</name>
    <dbReference type="NCBI Taxonomy" id="13708"/>
    <lineage>
        <taxon>Eukaryota</taxon>
        <taxon>Viridiplantae</taxon>
        <taxon>Streptophyta</taxon>
        <taxon>Embryophyta</taxon>
        <taxon>Tracheophyta</taxon>
        <taxon>Spermatophyta</taxon>
        <taxon>Magnoliopsida</taxon>
        <taxon>eudicotyledons</taxon>
        <taxon>Gunneridae</taxon>
        <taxon>Pentapetalae</taxon>
        <taxon>asterids</taxon>
        <taxon>campanulids</taxon>
        <taxon>Asterales</taxon>
        <taxon>Asteraceae</taxon>
        <taxon>Asteroideae</taxon>
        <taxon>Heliantheae alliance</taxon>
        <taxon>Tageteae</taxon>
        <taxon>Tagetes</taxon>
    </lineage>
</organism>
<reference evidence="1" key="1">
    <citation type="journal article" date="2023" name="bioRxiv">
        <title>Improved chromosome-level genome assembly for marigold (Tagetes erecta).</title>
        <authorList>
            <person name="Jiang F."/>
            <person name="Yuan L."/>
            <person name="Wang S."/>
            <person name="Wang H."/>
            <person name="Xu D."/>
            <person name="Wang A."/>
            <person name="Fan W."/>
        </authorList>
    </citation>
    <scope>NUCLEOTIDE SEQUENCE</scope>
    <source>
        <strain evidence="1">WSJ</strain>
        <tissue evidence="1">Leaf</tissue>
    </source>
</reference>
<dbReference type="Proteomes" id="UP001229421">
    <property type="component" value="Unassembled WGS sequence"/>
</dbReference>
<name>A0AAD8JYC9_TARER</name>
<accession>A0AAD8JYC9</accession>
<proteinExistence type="predicted"/>
<dbReference type="EMBL" id="JAUHHV010000009">
    <property type="protein sequence ID" value="KAK1413139.1"/>
    <property type="molecule type" value="Genomic_DNA"/>
</dbReference>
<protein>
    <submittedName>
        <fullName evidence="1">Uncharacterized protein</fullName>
    </submittedName>
</protein>
<sequence length="100" mass="11515">MHTTPFKHVIKHSIISKIRGGQSVWLSFQINSFQQWQPIHTQNYIYLSIRVDQAATTRISDHISLIHSIQYNSCICKSINTPTDVVSLLFCLYTSNSLCF</sequence>
<gene>
    <name evidence="1" type="ORF">QVD17_34906</name>
</gene>
<comment type="caution">
    <text evidence="1">The sequence shown here is derived from an EMBL/GenBank/DDBJ whole genome shotgun (WGS) entry which is preliminary data.</text>
</comment>